<name>A0ACC0B0E8_CATRO</name>
<comment type="caution">
    <text evidence="1">The sequence shown here is derived from an EMBL/GenBank/DDBJ whole genome shotgun (WGS) entry which is preliminary data.</text>
</comment>
<dbReference type="Proteomes" id="UP001060085">
    <property type="component" value="Linkage Group LG04"/>
</dbReference>
<accession>A0ACC0B0E8</accession>
<gene>
    <name evidence="1" type="ORF">M9H77_15615</name>
</gene>
<dbReference type="EMBL" id="CM044704">
    <property type="protein sequence ID" value="KAI5665762.1"/>
    <property type="molecule type" value="Genomic_DNA"/>
</dbReference>
<evidence type="ECO:0000313" key="1">
    <source>
        <dbReference type="EMBL" id="KAI5665762.1"/>
    </source>
</evidence>
<protein>
    <submittedName>
        <fullName evidence="1">Uncharacterized protein</fullName>
    </submittedName>
</protein>
<organism evidence="1 2">
    <name type="scientific">Catharanthus roseus</name>
    <name type="common">Madagascar periwinkle</name>
    <name type="synonym">Vinca rosea</name>
    <dbReference type="NCBI Taxonomy" id="4058"/>
    <lineage>
        <taxon>Eukaryota</taxon>
        <taxon>Viridiplantae</taxon>
        <taxon>Streptophyta</taxon>
        <taxon>Embryophyta</taxon>
        <taxon>Tracheophyta</taxon>
        <taxon>Spermatophyta</taxon>
        <taxon>Magnoliopsida</taxon>
        <taxon>eudicotyledons</taxon>
        <taxon>Gunneridae</taxon>
        <taxon>Pentapetalae</taxon>
        <taxon>asterids</taxon>
        <taxon>lamiids</taxon>
        <taxon>Gentianales</taxon>
        <taxon>Apocynaceae</taxon>
        <taxon>Rauvolfioideae</taxon>
        <taxon>Vinceae</taxon>
        <taxon>Catharanthinae</taxon>
        <taxon>Catharanthus</taxon>
    </lineage>
</organism>
<evidence type="ECO:0000313" key="2">
    <source>
        <dbReference type="Proteomes" id="UP001060085"/>
    </source>
</evidence>
<reference evidence="2" key="1">
    <citation type="journal article" date="2023" name="Nat. Plants">
        <title>Single-cell RNA sequencing provides a high-resolution roadmap for understanding the multicellular compartmentation of specialized metabolism.</title>
        <authorList>
            <person name="Sun S."/>
            <person name="Shen X."/>
            <person name="Li Y."/>
            <person name="Li Y."/>
            <person name="Wang S."/>
            <person name="Li R."/>
            <person name="Zhang H."/>
            <person name="Shen G."/>
            <person name="Guo B."/>
            <person name="Wei J."/>
            <person name="Xu J."/>
            <person name="St-Pierre B."/>
            <person name="Chen S."/>
            <person name="Sun C."/>
        </authorList>
    </citation>
    <scope>NUCLEOTIDE SEQUENCE [LARGE SCALE GENOMIC DNA]</scope>
</reference>
<proteinExistence type="predicted"/>
<sequence>MEEEVKLHGFWASPYVYKVIWALKLKAIKYDYIEEDLSDKSELLLHYNPIHKKVPVLVHGGKPIAESDIVLEYIEETWVHNPLLPKDPFDRALARFWIHFGSQNGWTFYCFFIASEAGKEAAAKEVVELLKLLEEKCLGNKKFFGGDEINMVDLSFGWLTLWFDCIEQVVGMKILEPTNFPRLCSWAMNFKEHPLIKENLPQPGKLLLHYQNFKERYGNK</sequence>
<keyword evidence="2" id="KW-1185">Reference proteome</keyword>